<evidence type="ECO:0000313" key="1">
    <source>
        <dbReference type="EMBL" id="PTQ57289.1"/>
    </source>
</evidence>
<accession>A0A2R6Y3M6</accession>
<dbReference type="Proteomes" id="UP000244338">
    <property type="component" value="Unassembled WGS sequence"/>
</dbReference>
<organism evidence="1 2">
    <name type="scientific">Candidatus Carbonibacillus altaicus</name>
    <dbReference type="NCBI Taxonomy" id="2163959"/>
    <lineage>
        <taxon>Bacteria</taxon>
        <taxon>Bacillati</taxon>
        <taxon>Bacillota</taxon>
        <taxon>Bacilli</taxon>
        <taxon>Bacillales</taxon>
        <taxon>Candidatus Carbonibacillus</taxon>
    </lineage>
</organism>
<sequence>MIDLTMRLISDYGAIGGKTVFKPSDQEGRKNKLHHSDFGLVELKEDSGVERVSKEELTDYIKSDKWRKGNFDDYWASLKNFWFVENHYLARKDDKDSSFNRVIGRQEPKNKAKSLIREIKGSKWLSGKERESKKVFSFKKPSRTYGFIKRGVIEFDDMQKRLMDVWASESFSKDDFKKGEEIIEEIFKK</sequence>
<dbReference type="EMBL" id="PEBX01000009">
    <property type="protein sequence ID" value="PTQ57289.1"/>
    <property type="molecule type" value="Genomic_DNA"/>
</dbReference>
<name>A0A2R6Y3M6_9BACL</name>
<comment type="caution">
    <text evidence="1">The sequence shown here is derived from an EMBL/GenBank/DDBJ whole genome shotgun (WGS) entry which is preliminary data.</text>
</comment>
<gene>
    <name evidence="1" type="ORF">BSOLF_1840</name>
</gene>
<evidence type="ECO:0000313" key="2">
    <source>
        <dbReference type="Proteomes" id="UP000244338"/>
    </source>
</evidence>
<proteinExistence type="predicted"/>
<dbReference type="AlphaFoldDB" id="A0A2R6Y3M6"/>
<reference evidence="2" key="1">
    <citation type="journal article" date="2018" name="Sci. Rep.">
        <title>Lignite coal burning seam in the remote Altai Mountains harbors a hydrogen-driven thermophilic microbial community.</title>
        <authorList>
            <person name="Kadnikov V.V."/>
            <person name="Mardanov A.V."/>
            <person name="Ivasenko D.A."/>
            <person name="Antsiferov D.V."/>
            <person name="Beletsky A.V."/>
            <person name="Karnachuk O.V."/>
            <person name="Ravin N.V."/>
        </authorList>
    </citation>
    <scope>NUCLEOTIDE SEQUENCE [LARGE SCALE GENOMIC DNA]</scope>
</reference>
<protein>
    <submittedName>
        <fullName evidence="1">CRISPR-associated RAMP Cmr1</fullName>
    </submittedName>
</protein>